<keyword evidence="1" id="KW-0472">Membrane</keyword>
<sequence>MNNIKNQDGISLIEILIAIALLVVVGAAMIQLGVVALSTSDASRSRSIGLQLADEAIEVARSVRDEDPTTFFALTTAAQGKKYYFLDQGSTTFVEVSSTNCNPTSSPPLVHSSCTLSNVSVGSGTSDYYRIITLDPKTDDRFEVTSYVLWNNSGDFSNVATGTILTRWK</sequence>
<proteinExistence type="predicted"/>
<evidence type="ECO:0008006" key="4">
    <source>
        <dbReference type="Google" id="ProtNLM"/>
    </source>
</evidence>
<keyword evidence="1" id="KW-1133">Transmembrane helix</keyword>
<dbReference type="EMBL" id="PCSU01000065">
    <property type="protein sequence ID" value="PIP56289.1"/>
    <property type="molecule type" value="Genomic_DNA"/>
</dbReference>
<gene>
    <name evidence="2" type="ORF">COX05_03720</name>
</gene>
<dbReference type="Proteomes" id="UP000228495">
    <property type="component" value="Unassembled WGS sequence"/>
</dbReference>
<dbReference type="AlphaFoldDB" id="A0A2H0BFD9"/>
<keyword evidence="1" id="KW-0812">Transmembrane</keyword>
<evidence type="ECO:0000313" key="3">
    <source>
        <dbReference type="Proteomes" id="UP000228495"/>
    </source>
</evidence>
<dbReference type="Pfam" id="PF07963">
    <property type="entry name" value="N_methyl"/>
    <property type="match status" value="1"/>
</dbReference>
<evidence type="ECO:0000313" key="2">
    <source>
        <dbReference type="EMBL" id="PIP56289.1"/>
    </source>
</evidence>
<reference evidence="2 3" key="1">
    <citation type="submission" date="2017-09" db="EMBL/GenBank/DDBJ databases">
        <title>Depth-based differentiation of microbial function through sediment-hosted aquifers and enrichment of novel symbionts in the deep terrestrial subsurface.</title>
        <authorList>
            <person name="Probst A.J."/>
            <person name="Ladd B."/>
            <person name="Jarett J.K."/>
            <person name="Geller-Mcgrath D.E."/>
            <person name="Sieber C.M."/>
            <person name="Emerson J.B."/>
            <person name="Anantharaman K."/>
            <person name="Thomas B.C."/>
            <person name="Malmstrom R."/>
            <person name="Stieglmeier M."/>
            <person name="Klingl A."/>
            <person name="Woyke T."/>
            <person name="Ryan C.M."/>
            <person name="Banfield J.F."/>
        </authorList>
    </citation>
    <scope>NUCLEOTIDE SEQUENCE [LARGE SCALE GENOMIC DNA]</scope>
    <source>
        <strain evidence="2">CG22_combo_CG10-13_8_21_14_all_39_12</strain>
    </source>
</reference>
<name>A0A2H0BFD9_UNCKA</name>
<dbReference type="InterPro" id="IPR012902">
    <property type="entry name" value="N_methyl_site"/>
</dbReference>
<organism evidence="2 3">
    <name type="scientific">candidate division WWE3 bacterium CG22_combo_CG10-13_8_21_14_all_39_12</name>
    <dbReference type="NCBI Taxonomy" id="1975094"/>
    <lineage>
        <taxon>Bacteria</taxon>
        <taxon>Katanobacteria</taxon>
    </lineage>
</organism>
<evidence type="ECO:0000256" key="1">
    <source>
        <dbReference type="SAM" id="Phobius"/>
    </source>
</evidence>
<feature type="transmembrane region" description="Helical" evidence="1">
    <location>
        <begin position="12"/>
        <end position="37"/>
    </location>
</feature>
<comment type="caution">
    <text evidence="2">The sequence shown here is derived from an EMBL/GenBank/DDBJ whole genome shotgun (WGS) entry which is preliminary data.</text>
</comment>
<protein>
    <recommendedName>
        <fullName evidence="4">Type IV pilus modification protein PilV</fullName>
    </recommendedName>
</protein>
<accession>A0A2H0BFD9</accession>